<evidence type="ECO:0000256" key="2">
    <source>
        <dbReference type="ARBA" id="ARBA00009320"/>
    </source>
</evidence>
<accession>X0U6Z9</accession>
<dbReference type="GO" id="GO:0003824">
    <property type="term" value="F:catalytic activity"/>
    <property type="evidence" value="ECO:0007669"/>
    <property type="project" value="InterPro"/>
</dbReference>
<dbReference type="GO" id="GO:0046394">
    <property type="term" value="P:carboxylic acid biosynthetic process"/>
    <property type="evidence" value="ECO:0007669"/>
    <property type="project" value="UniProtKB-ARBA"/>
</dbReference>
<dbReference type="InterPro" id="IPR050571">
    <property type="entry name" value="Class-IV_PLP-Dep_Aminotrnsfr"/>
</dbReference>
<dbReference type="AlphaFoldDB" id="X0U6Z9"/>
<evidence type="ECO:0000256" key="3">
    <source>
        <dbReference type="ARBA" id="ARBA00022898"/>
    </source>
</evidence>
<dbReference type="GO" id="GO:0008652">
    <property type="term" value="P:amino acid biosynthetic process"/>
    <property type="evidence" value="ECO:0007669"/>
    <property type="project" value="UniProtKB-ARBA"/>
</dbReference>
<evidence type="ECO:0000256" key="1">
    <source>
        <dbReference type="ARBA" id="ARBA00001933"/>
    </source>
</evidence>
<protein>
    <recommendedName>
        <fullName evidence="5">Aminotransferase class IV</fullName>
    </recommendedName>
</protein>
<comment type="similarity">
    <text evidence="2">Belongs to the class-IV pyridoxal-phosphate-dependent aminotransferase family.</text>
</comment>
<proteinExistence type="inferred from homology"/>
<dbReference type="InterPro" id="IPR043132">
    <property type="entry name" value="BCAT-like_C"/>
</dbReference>
<dbReference type="InterPro" id="IPR036038">
    <property type="entry name" value="Aminotransferase-like"/>
</dbReference>
<dbReference type="PANTHER" id="PTHR42743:SF11">
    <property type="entry name" value="AMINODEOXYCHORISMATE LYASE"/>
    <property type="match status" value="1"/>
</dbReference>
<gene>
    <name evidence="4" type="ORF">S01H1_02028</name>
</gene>
<dbReference type="EMBL" id="BARS01000936">
    <property type="protein sequence ID" value="GAF84290.1"/>
    <property type="molecule type" value="Genomic_DNA"/>
</dbReference>
<comment type="cofactor">
    <cofactor evidence="1">
        <name>pyridoxal 5'-phosphate</name>
        <dbReference type="ChEBI" id="CHEBI:597326"/>
    </cofactor>
</comment>
<dbReference type="Pfam" id="PF01063">
    <property type="entry name" value="Aminotran_4"/>
    <property type="match status" value="1"/>
</dbReference>
<organism evidence="4">
    <name type="scientific">marine sediment metagenome</name>
    <dbReference type="NCBI Taxonomy" id="412755"/>
    <lineage>
        <taxon>unclassified sequences</taxon>
        <taxon>metagenomes</taxon>
        <taxon>ecological metagenomes</taxon>
    </lineage>
</organism>
<dbReference type="PANTHER" id="PTHR42743">
    <property type="entry name" value="AMINO-ACID AMINOTRANSFERASE"/>
    <property type="match status" value="1"/>
</dbReference>
<reference evidence="4" key="1">
    <citation type="journal article" date="2014" name="Front. Microbiol.">
        <title>High frequency of phylogenetically diverse reductive dehalogenase-homologous genes in deep subseafloor sedimentary metagenomes.</title>
        <authorList>
            <person name="Kawai M."/>
            <person name="Futagami T."/>
            <person name="Toyoda A."/>
            <person name="Takaki Y."/>
            <person name="Nishi S."/>
            <person name="Hori S."/>
            <person name="Arai W."/>
            <person name="Tsubouchi T."/>
            <person name="Morono Y."/>
            <person name="Uchiyama I."/>
            <person name="Ito T."/>
            <person name="Fujiyama A."/>
            <person name="Inagaki F."/>
            <person name="Takami H."/>
        </authorList>
    </citation>
    <scope>NUCLEOTIDE SEQUENCE</scope>
    <source>
        <strain evidence="4">Expedition CK06-06</strain>
    </source>
</reference>
<name>X0U6Z9_9ZZZZ</name>
<dbReference type="InterPro" id="IPR001544">
    <property type="entry name" value="Aminotrans_IV"/>
</dbReference>
<evidence type="ECO:0000313" key="4">
    <source>
        <dbReference type="EMBL" id="GAF84290.1"/>
    </source>
</evidence>
<dbReference type="SUPFAM" id="SSF56752">
    <property type="entry name" value="D-aminoacid aminotransferase-like PLP-dependent enzymes"/>
    <property type="match status" value="1"/>
</dbReference>
<dbReference type="GO" id="GO:0005829">
    <property type="term" value="C:cytosol"/>
    <property type="evidence" value="ECO:0007669"/>
    <property type="project" value="TreeGrafter"/>
</dbReference>
<evidence type="ECO:0008006" key="5">
    <source>
        <dbReference type="Google" id="ProtNLM"/>
    </source>
</evidence>
<feature type="non-terminal residue" evidence="4">
    <location>
        <position position="254"/>
    </location>
</feature>
<dbReference type="Gene3D" id="3.20.10.10">
    <property type="entry name" value="D-amino Acid Aminotransferase, subunit A, domain 2"/>
    <property type="match status" value="1"/>
</dbReference>
<dbReference type="FunFam" id="3.20.10.10:FF:000002">
    <property type="entry name" value="D-alanine aminotransferase"/>
    <property type="match status" value="1"/>
</dbReference>
<keyword evidence="3" id="KW-0663">Pyridoxal phosphate</keyword>
<dbReference type="InterPro" id="IPR043131">
    <property type="entry name" value="BCAT-like_N"/>
</dbReference>
<sequence length="254" mass="27249">MTWVYLDGAYLPSEEAKVAADDAGLLYGRGLFETFRARRGAVYLLERHFDRLEAGARTLGIVLPQTLADLRAAVRTLTEQCELEDARVRLTLTAGSASGRPSLLIQARAATDYPQRLYERGMSALVAPVRRNETSPLARVKSLNYLDSLLAREQAGRAGLDEALFLNTRGRLADGSATNVFLVRDGELLTPPVEDGALPGITRGAVLELAHAARIGAHEVSLTLDDLRGAEEAFLTNAVAGLVPLVSVDGAKVG</sequence>
<comment type="caution">
    <text evidence="4">The sequence shown here is derived from an EMBL/GenBank/DDBJ whole genome shotgun (WGS) entry which is preliminary data.</text>
</comment>
<dbReference type="Gene3D" id="3.30.470.10">
    <property type="match status" value="1"/>
</dbReference>